<dbReference type="InterPro" id="IPR000595">
    <property type="entry name" value="cNMP-bd_dom"/>
</dbReference>
<accession>A0AAX2DP56</accession>
<dbReference type="RefSeq" id="WP_003720187.1">
    <property type="nucleotide sequence ID" value="NZ_FNMX01000005.1"/>
</dbReference>
<keyword evidence="1" id="KW-0010">Activator</keyword>
<dbReference type="AlphaFoldDB" id="A0AAX2DP56"/>
<reference evidence="3 4" key="1">
    <citation type="submission" date="2016-10" db="EMBL/GenBank/DDBJ databases">
        <authorList>
            <person name="Varghese N."/>
            <person name="Submissions S."/>
        </authorList>
    </citation>
    <scope>NUCLEOTIDE SEQUENCE [LARGE SCALE GENOMIC DNA]</scope>
    <source>
        <strain evidence="3 4">ATCC 49954</strain>
    </source>
</reference>
<evidence type="ECO:0000313" key="4">
    <source>
        <dbReference type="Proteomes" id="UP000183610"/>
    </source>
</evidence>
<comment type="caution">
    <text evidence="3">The sequence shown here is derived from an EMBL/GenBank/DDBJ whole genome shotgun (WGS) entry which is preliminary data.</text>
</comment>
<evidence type="ECO:0000259" key="2">
    <source>
        <dbReference type="Pfam" id="PF00027"/>
    </source>
</evidence>
<evidence type="ECO:0000313" key="3">
    <source>
        <dbReference type="EMBL" id="SDW64432.1"/>
    </source>
</evidence>
<dbReference type="SUPFAM" id="SSF46785">
    <property type="entry name" value="Winged helix' DNA-binding domain"/>
    <property type="match status" value="1"/>
</dbReference>
<gene>
    <name evidence="3" type="ORF">SAMN05421782_105133</name>
</gene>
<dbReference type="EMBL" id="FNMX01000005">
    <property type="protein sequence ID" value="SDW64432.1"/>
    <property type="molecule type" value="Genomic_DNA"/>
</dbReference>
<dbReference type="Pfam" id="PF00027">
    <property type="entry name" value="cNMP_binding"/>
    <property type="match status" value="1"/>
</dbReference>
<dbReference type="InterPro" id="IPR018490">
    <property type="entry name" value="cNMP-bd_dom_sf"/>
</dbReference>
<dbReference type="InterPro" id="IPR014710">
    <property type="entry name" value="RmlC-like_jellyroll"/>
</dbReference>
<protein>
    <submittedName>
        <fullName evidence="3">cAMP-binding domain of CRP or a regulatory subunit of cAMP-dependent protein kinases</fullName>
    </submittedName>
</protein>
<dbReference type="Gene3D" id="2.60.120.10">
    <property type="entry name" value="Jelly Rolls"/>
    <property type="match status" value="1"/>
</dbReference>
<dbReference type="SUPFAM" id="SSF51206">
    <property type="entry name" value="cAMP-binding domain-like"/>
    <property type="match status" value="1"/>
</dbReference>
<sequence length="213" mass="24929">MYDTEVKEMVDDLEFNKLEGAWIRTLNFTANEQILHKQFIDEFIIVKEGVLHIENNGYQILRFFTSGDIINQQIAVISEDKELQIICDTDVSVVFINREYFLNFASNKTSYLKWLLNATLTNNKNLYKELFKNDLPEEERIVTSLKMLCDKLKVESESGLQKIPSYLNKTKIAKYAGVFRKELNEDISVLIRKELLDQRRGALYVKNKVTVMK</sequence>
<proteinExistence type="predicted"/>
<dbReference type="Proteomes" id="UP000183610">
    <property type="component" value="Unassembled WGS sequence"/>
</dbReference>
<organism evidence="3 4">
    <name type="scientific">Listeria ivanovii</name>
    <dbReference type="NCBI Taxonomy" id="1638"/>
    <lineage>
        <taxon>Bacteria</taxon>
        <taxon>Bacillati</taxon>
        <taxon>Bacillota</taxon>
        <taxon>Bacilli</taxon>
        <taxon>Bacillales</taxon>
        <taxon>Listeriaceae</taxon>
        <taxon>Listeria</taxon>
    </lineage>
</organism>
<name>A0AAX2DP56_LISIV</name>
<evidence type="ECO:0000256" key="1">
    <source>
        <dbReference type="ARBA" id="ARBA00023159"/>
    </source>
</evidence>
<feature type="domain" description="Cyclic nucleotide-binding" evidence="2">
    <location>
        <begin position="27"/>
        <end position="106"/>
    </location>
</feature>
<dbReference type="InterPro" id="IPR036390">
    <property type="entry name" value="WH_DNA-bd_sf"/>
</dbReference>